<proteinExistence type="predicted"/>
<protein>
    <submittedName>
        <fullName evidence="1">Uncharacterized protein</fullName>
    </submittedName>
</protein>
<dbReference type="Proteomes" id="UP000053244">
    <property type="component" value="Unassembled WGS sequence"/>
</dbReference>
<comment type="caution">
    <text evidence="1">The sequence shown here is derived from an EMBL/GenBank/DDBJ whole genome shotgun (WGS) entry which is preliminary data.</text>
</comment>
<dbReference type="AlphaFoldDB" id="A0A0X3UNM9"/>
<accession>A0A0X3UNM9</accession>
<evidence type="ECO:0000313" key="1">
    <source>
        <dbReference type="EMBL" id="KUL34229.1"/>
    </source>
</evidence>
<sequence>MTEQVDRFTLTIGPDGRGLLHLALRRHPRANGDGFARAQRYWACAPGGAQPRWLALTRNPGALQRPGEHTEDPREAADAHAAAEAYLPGVACSWCGQRSWKPVNRVAVTKYVLTGTTGGCLICHDPAPEAKAAPATVPRPAPATIDLGPPIVAEARLLPAVTVRIDGAAAAMLWTATGGDTQTMSSLVTDLVARNFGIQRAGSALP</sequence>
<reference evidence="1 2" key="1">
    <citation type="submission" date="2015-10" db="EMBL/GenBank/DDBJ databases">
        <authorList>
            <person name="Gilbert D.G."/>
        </authorList>
    </citation>
    <scope>NUCLEOTIDE SEQUENCE [LARGE SCALE GENOMIC DNA]</scope>
    <source>
        <strain evidence="1 2">NRRL B-16712</strain>
    </source>
</reference>
<keyword evidence="2" id="KW-1185">Reference proteome</keyword>
<organism evidence="1 2">
    <name type="scientific">Actinoplanes awajinensis subsp. mycoplanecinus</name>
    <dbReference type="NCBI Taxonomy" id="135947"/>
    <lineage>
        <taxon>Bacteria</taxon>
        <taxon>Bacillati</taxon>
        <taxon>Actinomycetota</taxon>
        <taxon>Actinomycetes</taxon>
        <taxon>Micromonosporales</taxon>
        <taxon>Micromonosporaceae</taxon>
        <taxon>Actinoplanes</taxon>
    </lineage>
</organism>
<dbReference type="EMBL" id="LLZH01000122">
    <property type="protein sequence ID" value="KUL34229.1"/>
    <property type="molecule type" value="Genomic_DNA"/>
</dbReference>
<dbReference type="OrthoDB" id="3298371at2"/>
<name>A0A0X3UNM9_9ACTN</name>
<gene>
    <name evidence="1" type="ORF">ADL15_16465</name>
</gene>
<evidence type="ECO:0000313" key="2">
    <source>
        <dbReference type="Proteomes" id="UP000053244"/>
    </source>
</evidence>
<dbReference type="RefSeq" id="WP_067691065.1">
    <property type="nucleotide sequence ID" value="NZ_LLZH01000122.1"/>
</dbReference>